<name>A0A2Z7DDI5_9LAMI</name>
<proteinExistence type="predicted"/>
<gene>
    <name evidence="2" type="ORF">F511_03437</name>
</gene>
<protein>
    <submittedName>
        <fullName evidence="2">Cysteine desulfurase 2, chloroplastic-like</fullName>
    </submittedName>
</protein>
<organism evidence="2 3">
    <name type="scientific">Dorcoceras hygrometricum</name>
    <dbReference type="NCBI Taxonomy" id="472368"/>
    <lineage>
        <taxon>Eukaryota</taxon>
        <taxon>Viridiplantae</taxon>
        <taxon>Streptophyta</taxon>
        <taxon>Embryophyta</taxon>
        <taxon>Tracheophyta</taxon>
        <taxon>Spermatophyta</taxon>
        <taxon>Magnoliopsida</taxon>
        <taxon>eudicotyledons</taxon>
        <taxon>Gunneridae</taxon>
        <taxon>Pentapetalae</taxon>
        <taxon>asterids</taxon>
        <taxon>lamiids</taxon>
        <taxon>Lamiales</taxon>
        <taxon>Gesneriaceae</taxon>
        <taxon>Didymocarpoideae</taxon>
        <taxon>Trichosporeae</taxon>
        <taxon>Loxocarpinae</taxon>
        <taxon>Dorcoceras</taxon>
    </lineage>
</organism>
<dbReference type="EMBL" id="KQ987245">
    <property type="protein sequence ID" value="KZV57868.1"/>
    <property type="molecule type" value="Genomic_DNA"/>
</dbReference>
<reference evidence="2 3" key="1">
    <citation type="journal article" date="2015" name="Proc. Natl. Acad. Sci. U.S.A.">
        <title>The resurrection genome of Boea hygrometrica: A blueprint for survival of dehydration.</title>
        <authorList>
            <person name="Xiao L."/>
            <person name="Yang G."/>
            <person name="Zhang L."/>
            <person name="Yang X."/>
            <person name="Zhao S."/>
            <person name="Ji Z."/>
            <person name="Zhou Q."/>
            <person name="Hu M."/>
            <person name="Wang Y."/>
            <person name="Chen M."/>
            <person name="Xu Y."/>
            <person name="Jin H."/>
            <person name="Xiao X."/>
            <person name="Hu G."/>
            <person name="Bao F."/>
            <person name="Hu Y."/>
            <person name="Wan P."/>
            <person name="Li L."/>
            <person name="Deng X."/>
            <person name="Kuang T."/>
            <person name="Xiang C."/>
            <person name="Zhu J.K."/>
            <person name="Oliver M.J."/>
            <person name="He Y."/>
        </authorList>
    </citation>
    <scope>NUCLEOTIDE SEQUENCE [LARGE SCALE GENOMIC DNA]</scope>
    <source>
        <strain evidence="3">cv. XS01</strain>
    </source>
</reference>
<dbReference type="Proteomes" id="UP000250235">
    <property type="component" value="Unassembled WGS sequence"/>
</dbReference>
<dbReference type="AlphaFoldDB" id="A0A2Z7DDI5"/>
<feature type="region of interest" description="Disordered" evidence="1">
    <location>
        <begin position="79"/>
        <end position="112"/>
    </location>
</feature>
<feature type="compositionally biased region" description="Basic and acidic residues" evidence="1">
    <location>
        <begin position="79"/>
        <end position="94"/>
    </location>
</feature>
<accession>A0A2Z7DDI5</accession>
<sequence length="112" mass="12493">MEKMAVCSRICSEDTVTRKYVVPLIDLSSDEEKVLYGEGRSCGRKTTLRNMGVHSPVATEKNRRMKFCNVTTSPLKTTELETLRDKENSKDGQKKQGPTVPIIIDISDDSVG</sequence>
<evidence type="ECO:0000313" key="3">
    <source>
        <dbReference type="Proteomes" id="UP000250235"/>
    </source>
</evidence>
<evidence type="ECO:0000256" key="1">
    <source>
        <dbReference type="SAM" id="MobiDB-lite"/>
    </source>
</evidence>
<evidence type="ECO:0000313" key="2">
    <source>
        <dbReference type="EMBL" id="KZV57868.1"/>
    </source>
</evidence>
<keyword evidence="3" id="KW-1185">Reference proteome</keyword>